<dbReference type="STRING" id="55969.SD72_11655"/>
<dbReference type="Pfam" id="PF04030">
    <property type="entry name" value="ALO"/>
    <property type="match status" value="1"/>
</dbReference>
<protein>
    <submittedName>
        <fullName evidence="3">FAD-linked oxidoreductase</fullName>
    </submittedName>
</protein>
<dbReference type="InterPro" id="IPR016169">
    <property type="entry name" value="FAD-bd_PCMH_sub2"/>
</dbReference>
<dbReference type="InterPro" id="IPR016171">
    <property type="entry name" value="Vanillyl_alc_oxidase_C-sub2"/>
</dbReference>
<proteinExistence type="predicted"/>
<dbReference type="NCBIfam" id="TIGR01679">
    <property type="entry name" value="bact_FAD_ox"/>
    <property type="match status" value="1"/>
</dbReference>
<dbReference type="Gene3D" id="3.30.70.2520">
    <property type="match status" value="1"/>
</dbReference>
<dbReference type="InterPro" id="IPR007173">
    <property type="entry name" value="ALO_C"/>
</dbReference>
<dbReference type="PANTHER" id="PTHR43762">
    <property type="entry name" value="L-GULONOLACTONE OXIDASE"/>
    <property type="match status" value="1"/>
</dbReference>
<dbReference type="InterPro" id="IPR016167">
    <property type="entry name" value="FAD-bd_PCMH_sub1"/>
</dbReference>
<dbReference type="EMBL" id="VFON01000001">
    <property type="protein sequence ID" value="TQL43237.1"/>
    <property type="molecule type" value="Genomic_DNA"/>
</dbReference>
<dbReference type="GO" id="GO:0071949">
    <property type="term" value="F:FAD binding"/>
    <property type="evidence" value="ECO:0007669"/>
    <property type="project" value="InterPro"/>
</dbReference>
<feature type="domain" description="FAD-binding PCMH-type" evidence="2">
    <location>
        <begin position="15"/>
        <end position="185"/>
    </location>
</feature>
<dbReference type="GO" id="GO:0016020">
    <property type="term" value="C:membrane"/>
    <property type="evidence" value="ECO:0007669"/>
    <property type="project" value="InterPro"/>
</dbReference>
<dbReference type="Proteomes" id="UP000319094">
    <property type="component" value="Unassembled WGS sequence"/>
</dbReference>
<dbReference type="PANTHER" id="PTHR43762:SF1">
    <property type="entry name" value="D-ARABINONO-1,4-LACTONE OXIDASE"/>
    <property type="match status" value="1"/>
</dbReference>
<dbReference type="Gene3D" id="3.30.43.10">
    <property type="entry name" value="Uridine Diphospho-n-acetylenolpyruvylglucosamine Reductase, domain 2"/>
    <property type="match status" value="1"/>
</dbReference>
<dbReference type="PIRSF" id="PIRSF000136">
    <property type="entry name" value="LGO_GLO"/>
    <property type="match status" value="1"/>
</dbReference>
<dbReference type="Gene3D" id="1.10.45.10">
    <property type="entry name" value="Vanillyl-alcohol Oxidase, Chain A, domain 4"/>
    <property type="match status" value="1"/>
</dbReference>
<evidence type="ECO:0000313" key="4">
    <source>
        <dbReference type="Proteomes" id="UP000319094"/>
    </source>
</evidence>
<evidence type="ECO:0000313" key="3">
    <source>
        <dbReference type="EMBL" id="TQL43237.1"/>
    </source>
</evidence>
<sequence length="444" mass="48476">MLPVSKRWHNWARTESSTPATEVYPRSAEQIMTAVERARETGHTVKPIGASHSFTAIGATDGIRLRLDRMRGLVSADPAAGRVTLWAGTHLWELPAILGPLGLALANMGDIDKQTITGATQTGTHGTGLGLGGISTGVVGATLVTGTGELITVSEDENPELLPAVALGLGALGVLVTVTIQCVPRYLLHAVEAPEALDSVLDDYVARNRAVDHFEFYWFPHTTGARTKTNTRIPVDPAAGAAGSGARPLGAVSRYIDEEIVNNTMLGAVVGFERWVPASTPAVNRAIQSVSSARDYVDESHRVYVTNRRVHFREMEYALPLEAVPAALRDLKALIEKRKFRVSFPIEVRAAAADELLLSTAHGRESGYVAVHRYWRDREDNYFREAEAVLAAHAGRPHWGKMHTLGARDLGERYPKFGEFLAIRDRLDPDRLFANPYLERVLGE</sequence>
<dbReference type="InterPro" id="IPR016166">
    <property type="entry name" value="FAD-bd_PCMH"/>
</dbReference>
<dbReference type="InterPro" id="IPR006094">
    <property type="entry name" value="Oxid_FAD_bind_N"/>
</dbReference>
<dbReference type="Gene3D" id="3.30.465.10">
    <property type="match status" value="1"/>
</dbReference>
<accession>A0A542Y5B8</accession>
<keyword evidence="1" id="KW-0560">Oxidoreductase</keyword>
<dbReference type="SUPFAM" id="SSF56176">
    <property type="entry name" value="FAD-binding/transporter-associated domain-like"/>
    <property type="match status" value="1"/>
</dbReference>
<dbReference type="RefSeq" id="WP_141886586.1">
    <property type="nucleotide sequence ID" value="NZ_BAAAUY010000010.1"/>
</dbReference>
<dbReference type="AlphaFoldDB" id="A0A542Y5B8"/>
<name>A0A542Y5B8_9MICO</name>
<dbReference type="InterPro" id="IPR010031">
    <property type="entry name" value="FAD_lactone_oxidase-like"/>
</dbReference>
<comment type="caution">
    <text evidence="3">The sequence shown here is derived from an EMBL/GenBank/DDBJ whole genome shotgun (WGS) entry which is preliminary data.</text>
</comment>
<evidence type="ECO:0000256" key="1">
    <source>
        <dbReference type="ARBA" id="ARBA00023002"/>
    </source>
</evidence>
<gene>
    <name evidence="3" type="ORF">FB468_1254</name>
</gene>
<dbReference type="GO" id="GO:0003885">
    <property type="term" value="F:D-arabinono-1,4-lactone oxidase activity"/>
    <property type="evidence" value="ECO:0007669"/>
    <property type="project" value="InterPro"/>
</dbReference>
<dbReference type="OrthoDB" id="9800184at2"/>
<reference evidence="3 4" key="1">
    <citation type="submission" date="2019-06" db="EMBL/GenBank/DDBJ databases">
        <title>Sequencing the genomes of 1000 actinobacteria strains.</title>
        <authorList>
            <person name="Klenk H.-P."/>
        </authorList>
    </citation>
    <scope>NUCLEOTIDE SEQUENCE [LARGE SCALE GENOMIC DNA]</scope>
    <source>
        <strain evidence="3 4">DSM 8803</strain>
    </source>
</reference>
<organism evidence="3 4">
    <name type="scientific">Leucobacter komagatae</name>
    <dbReference type="NCBI Taxonomy" id="55969"/>
    <lineage>
        <taxon>Bacteria</taxon>
        <taxon>Bacillati</taxon>
        <taxon>Actinomycetota</taxon>
        <taxon>Actinomycetes</taxon>
        <taxon>Micrococcales</taxon>
        <taxon>Microbacteriaceae</taxon>
        <taxon>Leucobacter</taxon>
    </lineage>
</organism>
<dbReference type="PROSITE" id="PS51387">
    <property type="entry name" value="FAD_PCMH"/>
    <property type="match status" value="1"/>
</dbReference>
<dbReference type="InterPro" id="IPR036318">
    <property type="entry name" value="FAD-bd_PCMH-like_sf"/>
</dbReference>
<dbReference type="Pfam" id="PF01565">
    <property type="entry name" value="FAD_binding_4"/>
    <property type="match status" value="1"/>
</dbReference>
<evidence type="ECO:0000259" key="2">
    <source>
        <dbReference type="PROSITE" id="PS51387"/>
    </source>
</evidence>
<keyword evidence="4" id="KW-1185">Reference proteome</keyword>